<evidence type="ECO:0000256" key="2">
    <source>
        <dbReference type="ARBA" id="ARBA00009142"/>
    </source>
</evidence>
<dbReference type="Proteomes" id="UP001595557">
    <property type="component" value="Unassembled WGS sequence"/>
</dbReference>
<dbReference type="EMBL" id="JBHRTE010000102">
    <property type="protein sequence ID" value="MFC3170382.1"/>
    <property type="molecule type" value="Genomic_DNA"/>
</dbReference>
<comment type="caution">
    <text evidence="9">The sequence shown here is derived from an EMBL/GenBank/DDBJ whole genome shotgun (WGS) entry which is preliminary data.</text>
</comment>
<sequence>MPALVTDLALIAGAVFAAAVLRGITGFGFALAAVPLISLVTPPVQGVAIAILLQCMIGIGDVVAVRHLIDRSTLAFMSAGAVIGTPAGLMTLRLLSADAMRIVIALVVLVGLAGLIAKVRLPSGPKQAAGAGILAGLFSGLAAMPGPPAVAYVLGTATPAIQARATLMAFFFVTSLITLPGLLAQGIVGLPTILAAAASLPPLVIGTHLGGWVFRRLNDAGYQKAAIATLAATALVAASRGAWGLLNG</sequence>
<reference evidence="10" key="1">
    <citation type="journal article" date="2019" name="Int. J. Syst. Evol. Microbiol.">
        <title>The Global Catalogue of Microorganisms (GCM) 10K type strain sequencing project: providing services to taxonomists for standard genome sequencing and annotation.</title>
        <authorList>
            <consortium name="The Broad Institute Genomics Platform"/>
            <consortium name="The Broad Institute Genome Sequencing Center for Infectious Disease"/>
            <person name="Wu L."/>
            <person name="Ma J."/>
        </authorList>
    </citation>
    <scope>NUCLEOTIDE SEQUENCE [LARGE SCALE GENOMIC DNA]</scope>
    <source>
        <strain evidence="10">KCTC 52239</strain>
    </source>
</reference>
<accession>A0ABV7IIK8</accession>
<evidence type="ECO:0000313" key="10">
    <source>
        <dbReference type="Proteomes" id="UP001595557"/>
    </source>
</evidence>
<keyword evidence="4 8" id="KW-1003">Cell membrane</keyword>
<dbReference type="Pfam" id="PF01925">
    <property type="entry name" value="TauE"/>
    <property type="match status" value="1"/>
</dbReference>
<dbReference type="InterPro" id="IPR052017">
    <property type="entry name" value="TSUP"/>
</dbReference>
<dbReference type="RefSeq" id="WP_207467208.1">
    <property type="nucleotide sequence ID" value="NZ_JAFNAW010000013.1"/>
</dbReference>
<dbReference type="PANTHER" id="PTHR30269:SF37">
    <property type="entry name" value="MEMBRANE TRANSPORTER PROTEIN"/>
    <property type="match status" value="1"/>
</dbReference>
<proteinExistence type="inferred from homology"/>
<gene>
    <name evidence="9" type="ORF">ACFOD7_20345</name>
</gene>
<keyword evidence="6 8" id="KW-1133">Transmembrane helix</keyword>
<comment type="subcellular location">
    <subcellularLocation>
        <location evidence="1 8">Cell membrane</location>
        <topology evidence="1 8">Multi-pass membrane protein</topology>
    </subcellularLocation>
</comment>
<protein>
    <recommendedName>
        <fullName evidence="8">Probable membrane transporter protein</fullName>
    </recommendedName>
</protein>
<keyword evidence="5 8" id="KW-0812">Transmembrane</keyword>
<comment type="similarity">
    <text evidence="2 8">Belongs to the 4-toluene sulfonate uptake permease (TSUP) (TC 2.A.102) family.</text>
</comment>
<evidence type="ECO:0000256" key="5">
    <source>
        <dbReference type="ARBA" id="ARBA00022692"/>
    </source>
</evidence>
<dbReference type="InterPro" id="IPR002781">
    <property type="entry name" value="TM_pro_TauE-like"/>
</dbReference>
<name>A0ABV7IIK8_9RHOB</name>
<feature type="transmembrane region" description="Helical" evidence="8">
    <location>
        <begin position="133"/>
        <end position="155"/>
    </location>
</feature>
<evidence type="ECO:0000256" key="1">
    <source>
        <dbReference type="ARBA" id="ARBA00004651"/>
    </source>
</evidence>
<evidence type="ECO:0000256" key="7">
    <source>
        <dbReference type="ARBA" id="ARBA00023136"/>
    </source>
</evidence>
<evidence type="ECO:0000256" key="6">
    <source>
        <dbReference type="ARBA" id="ARBA00022989"/>
    </source>
</evidence>
<feature type="transmembrane region" description="Helical" evidence="8">
    <location>
        <begin position="46"/>
        <end position="69"/>
    </location>
</feature>
<organism evidence="9 10">
    <name type="scientific">Paracoccus fontiphilus</name>
    <dbReference type="NCBI Taxonomy" id="1815556"/>
    <lineage>
        <taxon>Bacteria</taxon>
        <taxon>Pseudomonadati</taxon>
        <taxon>Pseudomonadota</taxon>
        <taxon>Alphaproteobacteria</taxon>
        <taxon>Rhodobacterales</taxon>
        <taxon>Paracoccaceae</taxon>
        <taxon>Paracoccus</taxon>
    </lineage>
</organism>
<evidence type="ECO:0000256" key="8">
    <source>
        <dbReference type="RuleBase" id="RU363041"/>
    </source>
</evidence>
<evidence type="ECO:0000256" key="3">
    <source>
        <dbReference type="ARBA" id="ARBA00022448"/>
    </source>
</evidence>
<keyword evidence="3" id="KW-0813">Transport</keyword>
<feature type="transmembrane region" description="Helical" evidence="8">
    <location>
        <begin position="167"/>
        <end position="187"/>
    </location>
</feature>
<feature type="transmembrane region" description="Helical" evidence="8">
    <location>
        <begin position="102"/>
        <end position="121"/>
    </location>
</feature>
<feature type="transmembrane region" description="Helical" evidence="8">
    <location>
        <begin position="12"/>
        <end position="34"/>
    </location>
</feature>
<keyword evidence="7 8" id="KW-0472">Membrane</keyword>
<evidence type="ECO:0000256" key="4">
    <source>
        <dbReference type="ARBA" id="ARBA00022475"/>
    </source>
</evidence>
<evidence type="ECO:0000313" key="9">
    <source>
        <dbReference type="EMBL" id="MFC3170382.1"/>
    </source>
</evidence>
<keyword evidence="10" id="KW-1185">Reference proteome</keyword>
<feature type="transmembrane region" description="Helical" evidence="8">
    <location>
        <begin position="75"/>
        <end position="95"/>
    </location>
</feature>
<dbReference type="PANTHER" id="PTHR30269">
    <property type="entry name" value="TRANSMEMBRANE PROTEIN YFCA"/>
    <property type="match status" value="1"/>
</dbReference>
<feature type="transmembrane region" description="Helical" evidence="8">
    <location>
        <begin position="193"/>
        <end position="214"/>
    </location>
</feature>